<feature type="compositionally biased region" description="Basic and acidic residues" evidence="2">
    <location>
        <begin position="192"/>
        <end position="201"/>
    </location>
</feature>
<dbReference type="GeneID" id="108623101"/>
<proteinExistence type="predicted"/>
<keyword evidence="1" id="KW-0597">Phosphoprotein</keyword>
<keyword evidence="5" id="KW-1185">Reference proteome</keyword>
<feature type="domain" description="Hpc2-related" evidence="3">
    <location>
        <begin position="107"/>
        <end position="157"/>
    </location>
</feature>
<dbReference type="GO" id="GO:0005634">
    <property type="term" value="C:nucleus"/>
    <property type="evidence" value="ECO:0007669"/>
    <property type="project" value="TreeGrafter"/>
</dbReference>
<feature type="region of interest" description="Disordered" evidence="2">
    <location>
        <begin position="340"/>
        <end position="373"/>
    </location>
</feature>
<feature type="compositionally biased region" description="Basic and acidic residues" evidence="2">
    <location>
        <begin position="66"/>
        <end position="77"/>
    </location>
</feature>
<sequence>MSEAKRVPSQTLEFPESLGYATKKEKKGEKGKQFAPSVRFTLTLAESNEKQCPEYNYAQLLKAEEKKRRKDLKRDDTTTNGLPFDEDDDDDKLRDMARRFEAKYGTKRRKYDDYVDLGAGYDENDPFIDNTDAYDEIVPEEVTTAHGGFYINSGALEFKTVDRQPVVNNNNNNQSNDDESSESSEEDTEDVDSPKRPEKRNFSSSDEEDTEDITTADQQRKKQKVDETYEKKGSENVIKKKKKPHNLQDQQNSQLDGDGLSRRKEKGETTDGEGSEDQEEKKKSEKTDMQRPKDKKFDIKKFEKKASNSNGFDSKKLELKKLGDKDSNIDDAIESVVNAARVEDESSRDTSDSQSRCIGTESEGDDADKEAPLPESLPENIIITINELKAHAENNKEGKTKFFDTSVNNLLFNLEKRLRALSTPSLRLQTYGHLARFLPCSKVALQNRAKKLFVEDIEYKTTELIQSLKKEIDDIMPSVISKYQDECQKVAERNPHLYWDIYRYCWEQEGSPEDVESSDDDVRDDISKSKLPKKQFPWTEEAKKLVTQIATMRSQCYNVSRPRKLSLFTYVESFMVRQLLPLWPHGYMTAKVLLEFIDGIEPTIKKKAKKLKEIGNGKGTSSSENVIYSSARLEASTTSTVPLQEKITANPPKIQNTTENSTSYLKGTSKLSENTEKKQHSIKSKDKIKDPSSLGQHHENSVIVSSSNSSIGKISVVPTSQLMAQKPVKSHIEKINLMDLGNSSLSITPVNDFHKSSIKINENKKDIVSITPFSEASNVLPNTNEVPQSGHHSVHRQEASYSSTHSQYSNYPTSNQASTHSKSVSIKHRQLNENADTKNDKRLEDRDLDMANKTEKRDKKRNTEVKHKSHDTKKRKKDQKLLEKQVGHVNSDVVPIQQQQQKPLFTKEEQEQKQNEETIAATNYLSQIFNDDAPSKGISDKRKDAGLVAEESASNAVQPSEQEKDVQMVMRSLKELQELQEMKYSPSNSPVGSSIQKPNKSTTQCATYQDEYSRLYLKKDVKLKSKEESQW</sequence>
<reference evidence="6" key="1">
    <citation type="submission" date="2025-08" db="UniProtKB">
        <authorList>
            <consortium name="RefSeq"/>
        </authorList>
    </citation>
    <scope>IDENTIFICATION</scope>
    <source>
        <tissue evidence="6">Whole body</tissue>
    </source>
</reference>
<dbReference type="KEGG" id="ccal:108623101"/>
<evidence type="ECO:0000313" key="6">
    <source>
        <dbReference type="RefSeq" id="XP_017876891.1"/>
    </source>
</evidence>
<feature type="region of interest" description="Disordered" evidence="2">
    <location>
        <begin position="932"/>
        <end position="965"/>
    </location>
</feature>
<feature type="compositionally biased region" description="Polar residues" evidence="2">
    <location>
        <begin position="985"/>
        <end position="1005"/>
    </location>
</feature>
<dbReference type="InterPro" id="IPR026947">
    <property type="entry name" value="UBN_middle_dom"/>
</dbReference>
<feature type="compositionally biased region" description="Basic residues" evidence="2">
    <location>
        <begin position="867"/>
        <end position="878"/>
    </location>
</feature>
<feature type="compositionally biased region" description="Basic and acidic residues" evidence="2">
    <location>
        <begin position="279"/>
        <end position="306"/>
    </location>
</feature>
<feature type="region of interest" description="Disordered" evidence="2">
    <location>
        <begin position="66"/>
        <end position="90"/>
    </location>
</feature>
<accession>A0AAJ7IUQ2</accession>
<dbReference type="AlphaFoldDB" id="A0AAJ7IUQ2"/>
<feature type="compositionally biased region" description="Basic and acidic residues" evidence="2">
    <location>
        <begin position="341"/>
        <end position="351"/>
    </location>
</feature>
<gene>
    <name evidence="6" type="primary">LOC108623101</name>
</gene>
<feature type="compositionally biased region" description="Acidic residues" evidence="2">
    <location>
        <begin position="205"/>
        <end position="214"/>
    </location>
</feature>
<feature type="compositionally biased region" description="Acidic residues" evidence="2">
    <location>
        <begin position="176"/>
        <end position="191"/>
    </location>
</feature>
<feature type="compositionally biased region" description="Basic and acidic residues" evidence="2">
    <location>
        <begin position="259"/>
        <end position="269"/>
    </location>
</feature>
<organism evidence="5 6">
    <name type="scientific">Ceratina calcarata</name>
    <dbReference type="NCBI Taxonomy" id="156304"/>
    <lineage>
        <taxon>Eukaryota</taxon>
        <taxon>Metazoa</taxon>
        <taxon>Ecdysozoa</taxon>
        <taxon>Arthropoda</taxon>
        <taxon>Hexapoda</taxon>
        <taxon>Insecta</taxon>
        <taxon>Pterygota</taxon>
        <taxon>Neoptera</taxon>
        <taxon>Endopterygota</taxon>
        <taxon>Hymenoptera</taxon>
        <taxon>Apocrita</taxon>
        <taxon>Aculeata</taxon>
        <taxon>Apoidea</taxon>
        <taxon>Anthophila</taxon>
        <taxon>Apidae</taxon>
        <taxon>Ceratina</taxon>
        <taxon>Zadontomerus</taxon>
    </lineage>
</organism>
<feature type="region of interest" description="Disordered" evidence="2">
    <location>
        <begin position="980"/>
        <end position="1005"/>
    </location>
</feature>
<evidence type="ECO:0000313" key="5">
    <source>
        <dbReference type="Proteomes" id="UP000694925"/>
    </source>
</evidence>
<evidence type="ECO:0000259" key="4">
    <source>
        <dbReference type="Pfam" id="PF14075"/>
    </source>
</evidence>
<dbReference type="Proteomes" id="UP000694925">
    <property type="component" value="Unplaced"/>
</dbReference>
<feature type="compositionally biased region" description="Basic and acidic residues" evidence="2">
    <location>
        <begin position="218"/>
        <end position="238"/>
    </location>
</feature>
<dbReference type="PANTHER" id="PTHR21669:SF28">
    <property type="entry name" value="YEMANUCLEIN"/>
    <property type="match status" value="1"/>
</dbReference>
<feature type="compositionally biased region" description="Polar residues" evidence="2">
    <location>
        <begin position="653"/>
        <end position="672"/>
    </location>
</feature>
<dbReference type="CTD" id="43439"/>
<feature type="region of interest" description="Disordered" evidence="2">
    <location>
        <begin position="1"/>
        <end position="34"/>
    </location>
</feature>
<dbReference type="PANTHER" id="PTHR21669">
    <property type="entry name" value="CAPZ-INTERACTING PROTEIN AND RELATED PROTEINS"/>
    <property type="match status" value="1"/>
</dbReference>
<feature type="domain" description="Ubinuclein middle" evidence="4">
    <location>
        <begin position="373"/>
        <end position="592"/>
    </location>
</feature>
<feature type="region of interest" description="Disordered" evidence="2">
    <location>
        <begin position="162"/>
        <end position="318"/>
    </location>
</feature>
<feature type="compositionally biased region" description="Low complexity" evidence="2">
    <location>
        <begin position="166"/>
        <end position="175"/>
    </location>
</feature>
<evidence type="ECO:0000259" key="3">
    <source>
        <dbReference type="Pfam" id="PF08729"/>
    </source>
</evidence>
<feature type="compositionally biased region" description="Basic and acidic residues" evidence="2">
    <location>
        <begin position="22"/>
        <end position="32"/>
    </location>
</feature>
<feature type="compositionally biased region" description="Basic and acidic residues" evidence="2">
    <location>
        <begin position="835"/>
        <end position="866"/>
    </location>
</feature>
<protein>
    <submittedName>
        <fullName evidence="6">Ubinuclein-1 isoform X1</fullName>
    </submittedName>
</protein>
<evidence type="ECO:0000256" key="2">
    <source>
        <dbReference type="SAM" id="MobiDB-lite"/>
    </source>
</evidence>
<dbReference type="Pfam" id="PF08729">
    <property type="entry name" value="HUN"/>
    <property type="match status" value="1"/>
</dbReference>
<feature type="compositionally biased region" description="Polar residues" evidence="2">
    <location>
        <begin position="799"/>
        <end position="824"/>
    </location>
</feature>
<name>A0AAJ7IUQ2_9HYME</name>
<evidence type="ECO:0000256" key="1">
    <source>
        <dbReference type="ARBA" id="ARBA00022553"/>
    </source>
</evidence>
<feature type="region of interest" description="Disordered" evidence="2">
    <location>
        <begin position="777"/>
        <end position="880"/>
    </location>
</feature>
<feature type="region of interest" description="Disordered" evidence="2">
    <location>
        <begin position="645"/>
        <end position="706"/>
    </location>
</feature>
<feature type="compositionally biased region" description="Basic and acidic residues" evidence="2">
    <location>
        <begin position="673"/>
        <end position="700"/>
    </location>
</feature>
<dbReference type="RefSeq" id="XP_017876891.1">
    <property type="nucleotide sequence ID" value="XM_018021402.2"/>
</dbReference>
<feature type="compositionally biased region" description="Polar residues" evidence="2">
    <location>
        <begin position="777"/>
        <end position="791"/>
    </location>
</feature>
<dbReference type="Pfam" id="PF14075">
    <property type="entry name" value="UBN_AB"/>
    <property type="match status" value="1"/>
</dbReference>
<dbReference type="InterPro" id="IPR014840">
    <property type="entry name" value="HRD"/>
</dbReference>
<dbReference type="GO" id="GO:0006325">
    <property type="term" value="P:chromatin organization"/>
    <property type="evidence" value="ECO:0007669"/>
    <property type="project" value="TreeGrafter"/>
</dbReference>